<reference evidence="2 3" key="1">
    <citation type="submission" date="2021-06" db="EMBL/GenBank/DDBJ databases">
        <title>A haploid diamondback moth (Plutella xylostella L.) genome assembly resolves 31 chromosomes and identifies a diamide resistance mutation.</title>
        <authorList>
            <person name="Ward C.M."/>
            <person name="Perry K.D."/>
            <person name="Baker G."/>
            <person name="Powis K."/>
            <person name="Heckel D.G."/>
            <person name="Baxter S.W."/>
        </authorList>
    </citation>
    <scope>NUCLEOTIDE SEQUENCE [LARGE SCALE GENOMIC DNA]</scope>
    <source>
        <strain evidence="2 3">LV</strain>
        <tissue evidence="2">Single pupa</tissue>
    </source>
</reference>
<evidence type="ECO:0000256" key="1">
    <source>
        <dbReference type="SAM" id="MobiDB-lite"/>
    </source>
</evidence>
<accession>A0ABQ7PQ63</accession>
<evidence type="ECO:0000313" key="2">
    <source>
        <dbReference type="EMBL" id="KAG7295123.1"/>
    </source>
</evidence>
<comment type="caution">
    <text evidence="2">The sequence shown here is derived from an EMBL/GenBank/DDBJ whole genome shotgun (WGS) entry which is preliminary data.</text>
</comment>
<proteinExistence type="predicted"/>
<evidence type="ECO:0000313" key="3">
    <source>
        <dbReference type="Proteomes" id="UP000823941"/>
    </source>
</evidence>
<feature type="region of interest" description="Disordered" evidence="1">
    <location>
        <begin position="272"/>
        <end position="307"/>
    </location>
</feature>
<feature type="compositionally biased region" description="Basic and acidic residues" evidence="1">
    <location>
        <begin position="281"/>
        <end position="296"/>
    </location>
</feature>
<protein>
    <submittedName>
        <fullName evidence="2">Uncharacterized protein</fullName>
    </submittedName>
</protein>
<gene>
    <name evidence="2" type="ORF">JYU34_022075</name>
</gene>
<dbReference type="Proteomes" id="UP000823941">
    <property type="component" value="Chromosome 31"/>
</dbReference>
<sequence>MTRTRSTPDEDFIRVKGIPNQSKLVQGNNKNSKVNTNRFGYSNNNVNEDTSTMNAIKHYLHANSQQLASGREQKQMGTNGYGISTYSSHVPTATFHKHPLSYSSEDKHNILDGDLIKILRNQLNLTHNSVETGSPSNYPAKEEPNSKLEHNAMMSPYLLHKLYMASDVQKQNEYSDKYNRPLEHINAKNAEEVLISNQNHLNSLLSKASLNHMTVQKNRPVELESNISPVQNISRSIQSINNNNFHNRQHNVDAETLNAMDNNIKSLYRNIFPHDNNNNWNKKETSTSRDPLRSDDNDFSNESASNPTKIVGAIRGIVIENPKTGNRTLYQTWDNPSQEELNKMLALTNRSDLQQYYYRRLMEAKSNESTKQNMENRK</sequence>
<organism evidence="2 3">
    <name type="scientific">Plutella xylostella</name>
    <name type="common">Diamondback moth</name>
    <name type="synonym">Plutella maculipennis</name>
    <dbReference type="NCBI Taxonomy" id="51655"/>
    <lineage>
        <taxon>Eukaryota</taxon>
        <taxon>Metazoa</taxon>
        <taxon>Ecdysozoa</taxon>
        <taxon>Arthropoda</taxon>
        <taxon>Hexapoda</taxon>
        <taxon>Insecta</taxon>
        <taxon>Pterygota</taxon>
        <taxon>Neoptera</taxon>
        <taxon>Endopterygota</taxon>
        <taxon>Lepidoptera</taxon>
        <taxon>Glossata</taxon>
        <taxon>Ditrysia</taxon>
        <taxon>Yponomeutoidea</taxon>
        <taxon>Plutellidae</taxon>
        <taxon>Plutella</taxon>
    </lineage>
</organism>
<name>A0ABQ7PQ63_PLUXY</name>
<dbReference type="EMBL" id="JAHIBW010000031">
    <property type="protein sequence ID" value="KAG7295123.1"/>
    <property type="molecule type" value="Genomic_DNA"/>
</dbReference>
<keyword evidence="3" id="KW-1185">Reference proteome</keyword>